<gene>
    <name evidence="3" type="ORF">RM780_13720</name>
</gene>
<protein>
    <submittedName>
        <fullName evidence="3">Dynamin family protein</fullName>
    </submittedName>
</protein>
<sequence length="645" mass="68139">MPRYDQLRTELLALFSEVTRAAEAREAPETSARLRAEEERLAEGRLTVVLCGEFKRGKSTLLNALLDQRPGLAPTDTVIATRLVTVVGHGETERITVVLAGEEGEDPVRRVITREEIADYVTESGNPHNVRRALLLEAELPHPLLASGVVIADTPGTGGQFGEHSLATEAFLPRAHALLVVFDCTQPLTAAELAFVAEAVGVARVGEDGEGLLCVLTKADLVADPGPLVEDARAKLAEATGLPPAALTVLPVSAQAKLDHLAGGAPEDLELSNVPALEAALWAALARRRATVLLGAAVTALDAALAALLAPVDAALAAVGQGREEELARLRAQYRDAQGRLTDLAAADATWRGELRADFRKVRSDLLQQARREHDRVWLKAHADYLDKEEYLENPDALVRKIAADTVAVAGAVSDEAERRAAAVLKDFAERSEIALALAGFPRLPDPPVPFLDISGKSGTVDQPTGRLARFRATMAGIGTGGAVGAGLGGSGGALIGTFFLPIVGTWVGGQLGAWAGAAVGALAGWRAAAAEADVELRKQQRRALRAALKEELAPLRTDQLGHLRAGVEELVHQLSAGAVAELESRIAQERESIGATVRRLEAESEATVEDAEKRHAALTEERAPLQRARDRVADLAARAAGLDG</sequence>
<dbReference type="Proteomes" id="UP001183388">
    <property type="component" value="Unassembled WGS sequence"/>
</dbReference>
<comment type="caution">
    <text evidence="3">The sequence shown here is derived from an EMBL/GenBank/DDBJ whole genome shotgun (WGS) entry which is preliminary data.</text>
</comment>
<dbReference type="EMBL" id="JAVREN010000017">
    <property type="protein sequence ID" value="MDT0308016.1"/>
    <property type="molecule type" value="Genomic_DNA"/>
</dbReference>
<evidence type="ECO:0000256" key="1">
    <source>
        <dbReference type="SAM" id="MobiDB-lite"/>
    </source>
</evidence>
<dbReference type="InterPro" id="IPR027417">
    <property type="entry name" value="P-loop_NTPase"/>
</dbReference>
<evidence type="ECO:0000259" key="2">
    <source>
        <dbReference type="Pfam" id="PF00350"/>
    </source>
</evidence>
<keyword evidence="4" id="KW-1185">Reference proteome</keyword>
<dbReference type="InterPro" id="IPR045063">
    <property type="entry name" value="Dynamin_N"/>
</dbReference>
<dbReference type="PANTHER" id="PTHR43681:SF1">
    <property type="entry name" value="SARCALUMENIN"/>
    <property type="match status" value="1"/>
</dbReference>
<feature type="domain" description="Dynamin N-terminal" evidence="2">
    <location>
        <begin position="48"/>
        <end position="218"/>
    </location>
</feature>
<dbReference type="Pfam" id="PF00350">
    <property type="entry name" value="Dynamin_N"/>
    <property type="match status" value="1"/>
</dbReference>
<dbReference type="PANTHER" id="PTHR43681">
    <property type="entry name" value="TRANSMEMBRANE GTPASE FZO"/>
    <property type="match status" value="1"/>
</dbReference>
<dbReference type="Gene3D" id="3.40.50.300">
    <property type="entry name" value="P-loop containing nucleotide triphosphate hydrolases"/>
    <property type="match status" value="1"/>
</dbReference>
<accession>A0ABU2L8X3</accession>
<organism evidence="3 4">
    <name type="scientific">Streptomyces boetiae</name>
    <dbReference type="NCBI Taxonomy" id="3075541"/>
    <lineage>
        <taxon>Bacteria</taxon>
        <taxon>Bacillati</taxon>
        <taxon>Actinomycetota</taxon>
        <taxon>Actinomycetes</taxon>
        <taxon>Kitasatosporales</taxon>
        <taxon>Streptomycetaceae</taxon>
        <taxon>Streptomyces</taxon>
    </lineage>
</organism>
<evidence type="ECO:0000313" key="3">
    <source>
        <dbReference type="EMBL" id="MDT0308016.1"/>
    </source>
</evidence>
<dbReference type="InterPro" id="IPR051943">
    <property type="entry name" value="TRAFAC_Dynamin-like_GTPase"/>
</dbReference>
<reference evidence="4" key="1">
    <citation type="submission" date="2023-07" db="EMBL/GenBank/DDBJ databases">
        <title>30 novel species of actinomycetes from the DSMZ collection.</title>
        <authorList>
            <person name="Nouioui I."/>
        </authorList>
    </citation>
    <scope>NUCLEOTIDE SEQUENCE [LARGE SCALE GENOMIC DNA]</scope>
    <source>
        <strain evidence="4">DSM 44917</strain>
    </source>
</reference>
<feature type="region of interest" description="Disordered" evidence="1">
    <location>
        <begin position="605"/>
        <end position="626"/>
    </location>
</feature>
<evidence type="ECO:0000313" key="4">
    <source>
        <dbReference type="Proteomes" id="UP001183388"/>
    </source>
</evidence>
<dbReference type="RefSeq" id="WP_311630968.1">
    <property type="nucleotide sequence ID" value="NZ_JAVREN010000017.1"/>
</dbReference>
<feature type="compositionally biased region" description="Basic and acidic residues" evidence="1">
    <location>
        <begin position="611"/>
        <end position="626"/>
    </location>
</feature>
<dbReference type="SUPFAM" id="SSF52540">
    <property type="entry name" value="P-loop containing nucleoside triphosphate hydrolases"/>
    <property type="match status" value="1"/>
</dbReference>
<proteinExistence type="predicted"/>
<name>A0ABU2L8X3_9ACTN</name>